<dbReference type="RefSeq" id="WP_007749609.1">
    <property type="nucleotide sequence ID" value="NZ_CP012747.1"/>
</dbReference>
<dbReference type="EMBL" id="CP012747">
    <property type="protein sequence ID" value="ALL66535.1"/>
    <property type="molecule type" value="Genomic_DNA"/>
</dbReference>
<reference evidence="1 2" key="1">
    <citation type="journal article" date="2014" name="Genome Announc.">
        <title>Draft Genome Sequence of the Haloacid-Degrading Burkholderia caribensis Strain MBA4.</title>
        <authorList>
            <person name="Pan Y."/>
            <person name="Kong K.F."/>
            <person name="Tsang J.S."/>
        </authorList>
    </citation>
    <scope>NUCLEOTIDE SEQUENCE [LARGE SCALE GENOMIC DNA]</scope>
    <source>
        <strain evidence="1 2">MBA4</strain>
    </source>
</reference>
<name>A0A0P0RDB4_9BURK</name>
<dbReference type="KEGG" id="bcai:K788_00028720"/>
<evidence type="ECO:0000313" key="2">
    <source>
        <dbReference type="Proteomes" id="UP000019146"/>
    </source>
</evidence>
<evidence type="ECO:0000313" key="1">
    <source>
        <dbReference type="EMBL" id="ALL66535.1"/>
    </source>
</evidence>
<dbReference type="Proteomes" id="UP000019146">
    <property type="component" value="Chromosome 2"/>
</dbReference>
<proteinExistence type="predicted"/>
<sequence length="42" mass="4734">MQQATTAAVPSTSWLSRLRELAIRAVDLHLQHCAVLAEAYRR</sequence>
<dbReference type="AlphaFoldDB" id="A0A0P0RDB4"/>
<organism evidence="1 2">
    <name type="scientific">Paraburkholderia caribensis MBA4</name>
    <dbReference type="NCBI Taxonomy" id="1323664"/>
    <lineage>
        <taxon>Bacteria</taxon>
        <taxon>Pseudomonadati</taxon>
        <taxon>Pseudomonadota</taxon>
        <taxon>Betaproteobacteria</taxon>
        <taxon>Burkholderiales</taxon>
        <taxon>Burkholderiaceae</taxon>
        <taxon>Paraburkholderia</taxon>
    </lineage>
</organism>
<protein>
    <submittedName>
        <fullName evidence="1">Uncharacterized protein</fullName>
    </submittedName>
</protein>
<dbReference type="GeneID" id="74305970"/>
<gene>
    <name evidence="1" type="ORF">K788_00028720</name>
</gene>
<accession>A0A0P0RDB4</accession>